<keyword evidence="2" id="KW-1185">Reference proteome</keyword>
<dbReference type="EMBL" id="CP048877">
    <property type="protein sequence ID" value="QIJ70970.1"/>
    <property type="molecule type" value="Genomic_DNA"/>
</dbReference>
<evidence type="ECO:0000313" key="1">
    <source>
        <dbReference type="EMBL" id="QIJ70970.1"/>
    </source>
</evidence>
<dbReference type="Pfam" id="PF03692">
    <property type="entry name" value="CxxCxxCC"/>
    <property type="match status" value="1"/>
</dbReference>
<dbReference type="AlphaFoldDB" id="A0A6G7PTM5"/>
<organism evidence="1 2">
    <name type="scientific">Thermosulfuriphilus ammonigenes</name>
    <dbReference type="NCBI Taxonomy" id="1936021"/>
    <lineage>
        <taxon>Bacteria</taxon>
        <taxon>Pseudomonadati</taxon>
        <taxon>Thermodesulfobacteriota</taxon>
        <taxon>Thermodesulfobacteria</taxon>
        <taxon>Thermodesulfobacteriales</taxon>
        <taxon>Thermodesulfobacteriaceae</taxon>
        <taxon>Thermosulfuriphilus</taxon>
    </lineage>
</organism>
<name>A0A6G7PTM5_9BACT</name>
<sequence>MIGIGLRPVKIGFAQEEKELLLRSLYDYYDQIVSRLELACRPRCSACCTHNVTLTSAEAFYLLKGLRSKGRLDLIDRLKTAATRPRYRPAVTTNELAKICLRGEDPPAEGEHTPGACPFLEDDLCPVYEFRPFACRSFISKVPCPEQGEALIPPHLFTLNTALMQVLEYLDLGGLYGNMIDLILFLEAWENKKEETVPEELLSCHPVPEFAIPPEHDHIVRPAIGRLYRQEVSGKRFIDRLEEIEASLGEEPLSFLTQF</sequence>
<dbReference type="Proteomes" id="UP000502179">
    <property type="component" value="Chromosome"/>
</dbReference>
<evidence type="ECO:0000313" key="2">
    <source>
        <dbReference type="Proteomes" id="UP000502179"/>
    </source>
</evidence>
<protein>
    <submittedName>
        <fullName evidence="1">Uncharacterized protein</fullName>
    </submittedName>
</protein>
<dbReference type="InterPro" id="IPR005358">
    <property type="entry name" value="Puta_zinc/iron-chelating_dom"/>
</dbReference>
<reference evidence="1 2" key="1">
    <citation type="submission" date="2020-02" db="EMBL/GenBank/DDBJ databases">
        <title>Genome analysis of Thermosulfuriphilus ammonigenes ST65T, an anaerobic thermophilic chemolithoautotrophic bacterium isolated from a deep-sea hydrothermal vent.</title>
        <authorList>
            <person name="Slobodkina G."/>
            <person name="Allioux M."/>
            <person name="Merkel A."/>
            <person name="Alain K."/>
            <person name="Jebbar M."/>
            <person name="Slobodkin A."/>
        </authorList>
    </citation>
    <scope>NUCLEOTIDE SEQUENCE [LARGE SCALE GENOMIC DNA]</scope>
    <source>
        <strain evidence="1 2">ST65</strain>
    </source>
</reference>
<gene>
    <name evidence="1" type="ORF">G4V39_01185</name>
</gene>
<dbReference type="KEGG" id="tav:G4V39_01185"/>
<proteinExistence type="predicted"/>
<accession>A0A6G7PTM5</accession>
<dbReference type="RefSeq" id="WP_166031193.1">
    <property type="nucleotide sequence ID" value="NZ_CP048877.1"/>
</dbReference>